<accession>A0ABP6BZI1</accession>
<name>A0ABP6BZI1_9ACTN</name>
<gene>
    <name evidence="4" type="ORF">GCM10010411_30500</name>
</gene>
<dbReference type="SUPFAM" id="SSF46894">
    <property type="entry name" value="C-terminal effector domain of the bipartite response regulators"/>
    <property type="match status" value="1"/>
</dbReference>
<evidence type="ECO:0000256" key="2">
    <source>
        <dbReference type="SAM" id="MobiDB-lite"/>
    </source>
</evidence>
<dbReference type="PANTHER" id="PTHR43214">
    <property type="entry name" value="TWO-COMPONENT RESPONSE REGULATOR"/>
    <property type="match status" value="1"/>
</dbReference>
<dbReference type="PROSITE" id="PS50043">
    <property type="entry name" value="HTH_LUXR_2"/>
    <property type="match status" value="1"/>
</dbReference>
<dbReference type="InterPro" id="IPR000792">
    <property type="entry name" value="Tscrpt_reg_LuxR_C"/>
</dbReference>
<protein>
    <submittedName>
        <fullName evidence="4">Response regulator transcription factor</fullName>
    </submittedName>
</protein>
<comment type="caution">
    <text evidence="4">The sequence shown here is derived from an EMBL/GenBank/DDBJ whole genome shotgun (WGS) entry which is preliminary data.</text>
</comment>
<sequence length="237" mass="24947">MTGTARQTVKVLIAEENPVIRLGLHTSLKNAHPALVVVGDGDGDEGGDSGGGGGGTGGGGGHAGDHALVDRVRRHRPQVVLLGGPPLGERVTALHNADLRTRVIVLSAGVSPRSLVRVLAAGAHGCLLYGHFEPCELVDVVRAVAEGEACVSPPVMTALVRGLHEGELTVSGRRALLTPREAEIMDLVAAGLTNRQIAARLVIAEKTVKNHVHQIYKRLGVYDREHAAFRWNELDGN</sequence>
<dbReference type="InterPro" id="IPR016032">
    <property type="entry name" value="Sig_transdc_resp-reg_C-effctor"/>
</dbReference>
<dbReference type="PANTHER" id="PTHR43214:SF43">
    <property type="entry name" value="TWO-COMPONENT RESPONSE REGULATOR"/>
    <property type="match status" value="1"/>
</dbReference>
<dbReference type="InterPro" id="IPR011006">
    <property type="entry name" value="CheY-like_superfamily"/>
</dbReference>
<feature type="compositionally biased region" description="Gly residues" evidence="2">
    <location>
        <begin position="48"/>
        <end position="62"/>
    </location>
</feature>
<dbReference type="Gene3D" id="1.10.10.10">
    <property type="entry name" value="Winged helix-like DNA-binding domain superfamily/Winged helix DNA-binding domain"/>
    <property type="match status" value="1"/>
</dbReference>
<evidence type="ECO:0000313" key="4">
    <source>
        <dbReference type="EMBL" id="GAA2595140.1"/>
    </source>
</evidence>
<feature type="domain" description="HTH luxR-type" evidence="3">
    <location>
        <begin position="170"/>
        <end position="235"/>
    </location>
</feature>
<dbReference type="RefSeq" id="WP_344541376.1">
    <property type="nucleotide sequence ID" value="NZ_BAAATD010000003.1"/>
</dbReference>
<organism evidence="4 5">
    <name type="scientific">Actinomadura fulvescens</name>
    <dbReference type="NCBI Taxonomy" id="46160"/>
    <lineage>
        <taxon>Bacteria</taxon>
        <taxon>Bacillati</taxon>
        <taxon>Actinomycetota</taxon>
        <taxon>Actinomycetes</taxon>
        <taxon>Streptosporangiales</taxon>
        <taxon>Thermomonosporaceae</taxon>
        <taxon>Actinomadura</taxon>
    </lineage>
</organism>
<evidence type="ECO:0000259" key="3">
    <source>
        <dbReference type="PROSITE" id="PS50043"/>
    </source>
</evidence>
<feature type="region of interest" description="Disordered" evidence="2">
    <location>
        <begin position="39"/>
        <end position="66"/>
    </location>
</feature>
<dbReference type="Proteomes" id="UP001501509">
    <property type="component" value="Unassembled WGS sequence"/>
</dbReference>
<dbReference type="SUPFAM" id="SSF52172">
    <property type="entry name" value="CheY-like"/>
    <property type="match status" value="1"/>
</dbReference>
<dbReference type="InterPro" id="IPR036388">
    <property type="entry name" value="WH-like_DNA-bd_sf"/>
</dbReference>
<dbReference type="PRINTS" id="PR00038">
    <property type="entry name" value="HTHLUXR"/>
</dbReference>
<evidence type="ECO:0000313" key="5">
    <source>
        <dbReference type="Proteomes" id="UP001501509"/>
    </source>
</evidence>
<reference evidence="5" key="1">
    <citation type="journal article" date="2019" name="Int. J. Syst. Evol. Microbiol.">
        <title>The Global Catalogue of Microorganisms (GCM) 10K type strain sequencing project: providing services to taxonomists for standard genome sequencing and annotation.</title>
        <authorList>
            <consortium name="The Broad Institute Genomics Platform"/>
            <consortium name="The Broad Institute Genome Sequencing Center for Infectious Disease"/>
            <person name="Wu L."/>
            <person name="Ma J."/>
        </authorList>
    </citation>
    <scope>NUCLEOTIDE SEQUENCE [LARGE SCALE GENOMIC DNA]</scope>
    <source>
        <strain evidence="5">JCM 6833</strain>
    </source>
</reference>
<keyword evidence="5" id="KW-1185">Reference proteome</keyword>
<dbReference type="EMBL" id="BAAATD010000003">
    <property type="protein sequence ID" value="GAA2595140.1"/>
    <property type="molecule type" value="Genomic_DNA"/>
</dbReference>
<dbReference type="InterPro" id="IPR039420">
    <property type="entry name" value="WalR-like"/>
</dbReference>
<dbReference type="SMART" id="SM00421">
    <property type="entry name" value="HTH_LUXR"/>
    <property type="match status" value="1"/>
</dbReference>
<dbReference type="CDD" id="cd06170">
    <property type="entry name" value="LuxR_C_like"/>
    <property type="match status" value="1"/>
</dbReference>
<proteinExistence type="predicted"/>
<dbReference type="Gene3D" id="3.40.50.2300">
    <property type="match status" value="1"/>
</dbReference>
<dbReference type="Pfam" id="PF00196">
    <property type="entry name" value="GerE"/>
    <property type="match status" value="1"/>
</dbReference>
<evidence type="ECO:0000256" key="1">
    <source>
        <dbReference type="ARBA" id="ARBA00023125"/>
    </source>
</evidence>
<keyword evidence="1" id="KW-0238">DNA-binding</keyword>